<keyword evidence="11" id="KW-0521">NADP</keyword>
<evidence type="ECO:0000256" key="16">
    <source>
        <dbReference type="ARBA" id="ARBA00031851"/>
    </source>
</evidence>
<dbReference type="SUPFAM" id="SSF51735">
    <property type="entry name" value="NAD(P)-binding Rossmann-fold domains"/>
    <property type="match status" value="1"/>
</dbReference>
<comment type="catalytic activity">
    <reaction evidence="33">
        <text>an n-alkanal + NADP(+) = an alk-2-enal + NADPH + H(+)</text>
        <dbReference type="Rhea" id="RHEA:13737"/>
        <dbReference type="ChEBI" id="CHEBI:12834"/>
        <dbReference type="ChEBI" id="CHEBI:13757"/>
        <dbReference type="ChEBI" id="CHEBI:15378"/>
        <dbReference type="ChEBI" id="CHEBI:57783"/>
        <dbReference type="ChEBI" id="CHEBI:58349"/>
        <dbReference type="EC" id="1.3.1.74"/>
    </reaction>
    <physiologicalReaction direction="right-to-left" evidence="33">
        <dbReference type="Rhea" id="RHEA:13739"/>
    </physiologicalReaction>
</comment>
<evidence type="ECO:0000256" key="19">
    <source>
        <dbReference type="ARBA" id="ARBA00033119"/>
    </source>
</evidence>
<evidence type="ECO:0000256" key="15">
    <source>
        <dbReference type="ARBA" id="ARBA00023278"/>
    </source>
</evidence>
<sequence length="331" mass="36468">MVVARKFLLAKHFVGPPNADDFKIVEEELPDLKDGEFLAEAVYLSVDPYMRAYSYRLSEGTPMVGNQVAKIIESKSDDFPVGKYVAAQFDWQTHTISSADGVGSPYILPDLEDLPLSYSLGVLGSPGNTAYFSFLDICKPKAGETVVISGAAGAVGSIVGQIAKMQSCEVIGITGSDDKGQYLVDNFGFDSYVNYKRDNLEEQLKRAAPEGIDCYFDNVAGEISTTVIKQMNMFGRICVCGSISSYNTDISDPPKVSCIQLHMLQKQLVMQGFQVIPYRSRILESINQHLEWLRAGKLKYVETITEGFENMPKAFSEMLEGRNLGKAVVKV</sequence>
<comment type="catalytic activity">
    <reaction evidence="30">
        <text>6-trans-leukotriene B4 + NADP(+) = 12-oxo-(5S)-hydroxy-(6E,8E,10E,14Z)-eicosatetraenoate + NADPH + H(+)</text>
        <dbReference type="Rhea" id="RHEA:51204"/>
        <dbReference type="ChEBI" id="CHEBI:15378"/>
        <dbReference type="ChEBI" id="CHEBI:57783"/>
        <dbReference type="ChEBI" id="CHEBI:58349"/>
        <dbReference type="ChEBI" id="CHEBI:90723"/>
        <dbReference type="ChEBI" id="CHEBI:133974"/>
    </reaction>
    <physiologicalReaction direction="left-to-right" evidence="30">
        <dbReference type="Rhea" id="RHEA:51205"/>
    </physiologicalReaction>
</comment>
<dbReference type="CDD" id="cd08294">
    <property type="entry name" value="leukotriene_B4_DH_like"/>
    <property type="match status" value="1"/>
</dbReference>
<comment type="catalytic activity">
    <reaction evidence="22">
        <text>pentan-2-one + NADP(+) = (E)-pent-3-en-2-one + NADPH + H(+)</text>
        <dbReference type="Rhea" id="RHEA:50788"/>
        <dbReference type="ChEBI" id="CHEBI:15378"/>
        <dbReference type="ChEBI" id="CHEBI:16472"/>
        <dbReference type="ChEBI" id="CHEBI:57783"/>
        <dbReference type="ChEBI" id="CHEBI:58349"/>
        <dbReference type="ChEBI" id="CHEBI:145276"/>
    </reaction>
    <physiologicalReaction direction="right-to-left" evidence="22">
        <dbReference type="Rhea" id="RHEA:50790"/>
    </physiologicalReaction>
</comment>
<evidence type="ECO:0000256" key="26">
    <source>
        <dbReference type="ARBA" id="ARBA00048066"/>
    </source>
</evidence>
<evidence type="ECO:0000256" key="5">
    <source>
        <dbReference type="ARBA" id="ARBA00012410"/>
    </source>
</evidence>
<evidence type="ECO:0000256" key="34">
    <source>
        <dbReference type="ARBA" id="ARBA00049368"/>
    </source>
</evidence>
<evidence type="ECO:0000256" key="14">
    <source>
        <dbReference type="ARBA" id="ARBA00023098"/>
    </source>
</evidence>
<evidence type="ECO:0000256" key="22">
    <source>
        <dbReference type="ARBA" id="ARBA00047742"/>
    </source>
</evidence>
<evidence type="ECO:0000256" key="30">
    <source>
        <dbReference type="ARBA" id="ARBA00048953"/>
    </source>
</evidence>
<evidence type="ECO:0000256" key="27">
    <source>
        <dbReference type="ARBA" id="ARBA00048290"/>
    </source>
</evidence>
<evidence type="ECO:0000259" key="35">
    <source>
        <dbReference type="SMART" id="SM00829"/>
    </source>
</evidence>
<dbReference type="GO" id="GO:0047522">
    <property type="term" value="F:15-oxoprostaglandin 13-reductase [NAD(P)+] activity"/>
    <property type="evidence" value="ECO:0007669"/>
    <property type="project" value="UniProtKB-EC"/>
</dbReference>
<keyword evidence="7" id="KW-0963">Cytoplasm</keyword>
<evidence type="ECO:0000256" key="3">
    <source>
        <dbReference type="ARBA" id="ARBA00011852"/>
    </source>
</evidence>
<dbReference type="Proteomes" id="UP000327044">
    <property type="component" value="Unassembled WGS sequence"/>
</dbReference>
<dbReference type="Pfam" id="PF00107">
    <property type="entry name" value="ADH_zinc_N"/>
    <property type="match status" value="1"/>
</dbReference>
<dbReference type="EMBL" id="VVIM01000009">
    <property type="protein sequence ID" value="KAB0793308.1"/>
    <property type="molecule type" value="Genomic_DNA"/>
</dbReference>
<keyword evidence="8" id="KW-0644">Prostaglandin metabolism</keyword>
<evidence type="ECO:0000256" key="8">
    <source>
        <dbReference type="ARBA" id="ARBA00022501"/>
    </source>
</evidence>
<comment type="catalytic activity">
    <reaction evidence="24">
        <text>13,14-dihydro-15-oxo-prostaglandin F1alpha + NADP(+) = 15-oxoprostaglandin F1alpha + NADPH + H(+)</text>
        <dbReference type="Rhea" id="RHEA:50592"/>
        <dbReference type="ChEBI" id="CHEBI:15378"/>
        <dbReference type="ChEBI" id="CHEBI:57783"/>
        <dbReference type="ChEBI" id="CHEBI:58349"/>
        <dbReference type="ChEBI" id="CHEBI:79072"/>
        <dbReference type="ChEBI" id="CHEBI:133411"/>
    </reaction>
    <physiologicalReaction direction="right-to-left" evidence="24">
        <dbReference type="Rhea" id="RHEA:50594"/>
    </physiologicalReaction>
</comment>
<dbReference type="GO" id="GO:0005737">
    <property type="term" value="C:cytoplasm"/>
    <property type="evidence" value="ECO:0007669"/>
    <property type="project" value="UniProtKB-SubCell"/>
</dbReference>
<proteinExistence type="inferred from homology"/>
<dbReference type="GO" id="GO:0006693">
    <property type="term" value="P:prostaglandin metabolic process"/>
    <property type="evidence" value="ECO:0007669"/>
    <property type="project" value="UniProtKB-KW"/>
</dbReference>
<comment type="subunit">
    <text evidence="3">Monomer or homodimer.</text>
</comment>
<evidence type="ECO:0000256" key="10">
    <source>
        <dbReference type="ARBA" id="ARBA00022832"/>
    </source>
</evidence>
<dbReference type="InterPro" id="IPR036291">
    <property type="entry name" value="NAD(P)-bd_dom_sf"/>
</dbReference>
<keyword evidence="14" id="KW-0443">Lipid metabolism</keyword>
<comment type="catalytic activity">
    <reaction evidence="28">
        <text>4-hydroxynonanal + NADP(+) = (E)-4-hydroxynon-2-enal + NADPH + H(+)</text>
        <dbReference type="Rhea" id="RHEA:64736"/>
        <dbReference type="ChEBI" id="CHEBI:15378"/>
        <dbReference type="ChEBI" id="CHEBI:57783"/>
        <dbReference type="ChEBI" id="CHEBI:58349"/>
        <dbReference type="ChEBI" id="CHEBI:58968"/>
        <dbReference type="ChEBI" id="CHEBI:156112"/>
    </reaction>
    <physiologicalReaction direction="right-to-left" evidence="28">
        <dbReference type="Rhea" id="RHEA:64738"/>
    </physiologicalReaction>
</comment>
<evidence type="ECO:0000256" key="23">
    <source>
        <dbReference type="ARBA" id="ARBA00047871"/>
    </source>
</evidence>
<evidence type="ECO:0000256" key="21">
    <source>
        <dbReference type="ARBA" id="ARBA00047617"/>
    </source>
</evidence>
<dbReference type="AlphaFoldDB" id="A0A1Y1N3C1"/>
<dbReference type="InParanoid" id="A0A1Y1N3C1"/>
<comment type="catalytic activity">
    <reaction evidence="21">
        <text>decanal + NADP(+) = (2E)-decenal + NADPH + H(+)</text>
        <dbReference type="Rhea" id="RHEA:50612"/>
        <dbReference type="ChEBI" id="CHEBI:15378"/>
        <dbReference type="ChEBI" id="CHEBI:31457"/>
        <dbReference type="ChEBI" id="CHEBI:57783"/>
        <dbReference type="ChEBI" id="CHEBI:58349"/>
        <dbReference type="ChEBI" id="CHEBI:133455"/>
    </reaction>
    <physiologicalReaction direction="right-to-left" evidence="21">
        <dbReference type="Rhea" id="RHEA:50614"/>
    </physiologicalReaction>
</comment>
<dbReference type="EC" id="1.3.1.48" evidence="4"/>
<accession>A0A1Y1N3C1</accession>
<feature type="domain" description="Enoyl reductase (ER)" evidence="35">
    <location>
        <begin position="18"/>
        <end position="329"/>
    </location>
</feature>
<comment type="catalytic activity">
    <reaction evidence="27">
        <text>13,14-dihydro-15-oxo-PGF2alpha + NADP(+) = 15-oxoprostaglandin F2alpha + NADPH + H(+)</text>
        <dbReference type="Rhea" id="RHEA:50588"/>
        <dbReference type="ChEBI" id="CHEBI:15378"/>
        <dbReference type="ChEBI" id="CHEBI:57783"/>
        <dbReference type="ChEBI" id="CHEBI:58349"/>
        <dbReference type="ChEBI" id="CHEBI:133374"/>
        <dbReference type="ChEBI" id="CHEBI:133409"/>
    </reaction>
    <physiologicalReaction direction="right-to-left" evidence="27">
        <dbReference type="Rhea" id="RHEA:50590"/>
    </physiologicalReaction>
</comment>
<dbReference type="Pfam" id="PF16884">
    <property type="entry name" value="ADH_N_2"/>
    <property type="match status" value="1"/>
</dbReference>
<evidence type="ECO:0000256" key="25">
    <source>
        <dbReference type="ARBA" id="ARBA00047903"/>
    </source>
</evidence>
<dbReference type="SUPFAM" id="SSF50129">
    <property type="entry name" value="GroES-like"/>
    <property type="match status" value="2"/>
</dbReference>
<organism evidence="36">
    <name type="scientific">Photinus pyralis</name>
    <name type="common">Common eastern firefly</name>
    <name type="synonym">Lampyris pyralis</name>
    <dbReference type="NCBI Taxonomy" id="7054"/>
    <lineage>
        <taxon>Eukaryota</taxon>
        <taxon>Metazoa</taxon>
        <taxon>Ecdysozoa</taxon>
        <taxon>Arthropoda</taxon>
        <taxon>Hexapoda</taxon>
        <taxon>Insecta</taxon>
        <taxon>Pterygota</taxon>
        <taxon>Neoptera</taxon>
        <taxon>Endopterygota</taxon>
        <taxon>Coleoptera</taxon>
        <taxon>Polyphaga</taxon>
        <taxon>Elateriformia</taxon>
        <taxon>Elateroidea</taxon>
        <taxon>Lampyridae</taxon>
        <taxon>Lampyrinae</taxon>
        <taxon>Photinus</taxon>
    </lineage>
</organism>
<evidence type="ECO:0000256" key="4">
    <source>
        <dbReference type="ARBA" id="ARBA00011981"/>
    </source>
</evidence>
<comment type="catalytic activity">
    <reaction evidence="25">
        <text>dodecanal + NADP(+) = (2E)-dodecenal + NADPH + H(+)</text>
        <dbReference type="Rhea" id="RHEA:50784"/>
        <dbReference type="ChEBI" id="CHEBI:15378"/>
        <dbReference type="ChEBI" id="CHEBI:27836"/>
        <dbReference type="ChEBI" id="CHEBI:57783"/>
        <dbReference type="ChEBI" id="CHEBI:58349"/>
        <dbReference type="ChEBI" id="CHEBI:133741"/>
    </reaction>
    <physiologicalReaction direction="right-to-left" evidence="25">
        <dbReference type="Rhea" id="RHEA:50786"/>
    </physiologicalReaction>
</comment>
<reference evidence="36" key="1">
    <citation type="journal article" date="2016" name="Sci. Rep.">
        <title>Molecular characterization of firefly nuptial gifts: a multi-omics approach sheds light on postcopulatory sexual selection.</title>
        <authorList>
            <person name="Al-Wathiqui N."/>
            <person name="Fallon T.R."/>
            <person name="South A."/>
            <person name="Weng J.K."/>
            <person name="Lewis S.M."/>
        </authorList>
    </citation>
    <scope>NUCLEOTIDE SEQUENCE</scope>
</reference>
<comment type="catalytic activity">
    <reaction evidence="26">
        <text>nonan-2-one + NADP(+) = (3E)-nonen-2-one + NADPH + H(+)</text>
        <dbReference type="Rhea" id="RHEA:50616"/>
        <dbReference type="ChEBI" id="CHEBI:15378"/>
        <dbReference type="ChEBI" id="CHEBI:57783"/>
        <dbReference type="ChEBI" id="CHEBI:58349"/>
        <dbReference type="ChEBI" id="CHEBI:77927"/>
        <dbReference type="ChEBI" id="CHEBI:133457"/>
    </reaction>
    <physiologicalReaction direction="right-to-left" evidence="26">
        <dbReference type="Rhea" id="RHEA:50618"/>
    </physiologicalReaction>
</comment>
<reference evidence="37" key="3">
    <citation type="submission" date="2019-08" db="EMBL/GenBank/DDBJ databases">
        <authorList>
            <consortium name="Photinus pyralis genome working group"/>
            <person name="Fallon T.R."/>
            <person name="Sander Lower S.E."/>
            <person name="Weng J.-K."/>
        </authorList>
    </citation>
    <scope>NUCLEOTIDE SEQUENCE</scope>
    <source>
        <strain evidence="37">1611_PpyrPB1</strain>
        <tissue evidence="37">Whole body</tissue>
    </source>
</reference>
<dbReference type="InterPro" id="IPR014190">
    <property type="entry name" value="PTGR1"/>
</dbReference>
<evidence type="ECO:0000256" key="33">
    <source>
        <dbReference type="ARBA" id="ARBA00049179"/>
    </source>
</evidence>
<gene>
    <name evidence="37" type="ORF">PPYR_12928</name>
</gene>
<reference evidence="37 38" key="2">
    <citation type="journal article" date="2018" name="Elife">
        <title>Firefly genomes illuminate parallel origins of bioluminescence in beetles.</title>
        <authorList>
            <person name="Fallon T.R."/>
            <person name="Lower S.E."/>
            <person name="Chang C.H."/>
            <person name="Bessho-Uehara M."/>
            <person name="Martin G.J."/>
            <person name="Bewick A.J."/>
            <person name="Behringer M."/>
            <person name="Debat H.J."/>
            <person name="Wong I."/>
            <person name="Day J.C."/>
            <person name="Suvorov A."/>
            <person name="Silva C.J."/>
            <person name="Stanger-Hall K.F."/>
            <person name="Hall D.W."/>
            <person name="Schmitz R.J."/>
            <person name="Nelson D.R."/>
            <person name="Lewis S.M."/>
            <person name="Shigenobu S."/>
            <person name="Bybee S.M."/>
            <person name="Larracuente A.M."/>
            <person name="Oba Y."/>
            <person name="Weng J.K."/>
        </authorList>
    </citation>
    <scope>NUCLEOTIDE SEQUENCE [LARGE SCALE GENOMIC DNA]</scope>
    <source>
        <strain evidence="37">1611_PpyrPB1</strain>
        <tissue evidence="37">Whole body</tissue>
    </source>
</reference>
<evidence type="ECO:0000256" key="29">
    <source>
        <dbReference type="ARBA" id="ARBA00048591"/>
    </source>
</evidence>
<keyword evidence="15" id="KW-0379">Hydroxylation</keyword>
<dbReference type="PANTHER" id="PTHR43205:SF7">
    <property type="entry name" value="PROSTAGLANDIN REDUCTASE 1"/>
    <property type="match status" value="1"/>
</dbReference>
<dbReference type="Gene3D" id="3.90.180.10">
    <property type="entry name" value="Medium-chain alcohol dehydrogenases, catalytic domain"/>
    <property type="match status" value="1"/>
</dbReference>
<evidence type="ECO:0000256" key="32">
    <source>
        <dbReference type="ARBA" id="ARBA00049070"/>
    </source>
</evidence>
<dbReference type="OrthoDB" id="809632at2759"/>
<keyword evidence="9" id="KW-0597">Phosphoprotein</keyword>
<dbReference type="InterPro" id="IPR013149">
    <property type="entry name" value="ADH-like_C"/>
</dbReference>
<comment type="catalytic activity">
    <reaction evidence="23">
        <text>leukotriene B4 + NADP(+) = 12-oxo-leukotriene B4 + NADPH + H(+)</text>
        <dbReference type="Rhea" id="RHEA:50608"/>
        <dbReference type="ChEBI" id="CHEBI:15378"/>
        <dbReference type="ChEBI" id="CHEBI:57461"/>
        <dbReference type="ChEBI" id="CHEBI:57783"/>
        <dbReference type="ChEBI" id="CHEBI:58349"/>
        <dbReference type="ChEBI" id="CHEBI:133309"/>
    </reaction>
    <physiologicalReaction direction="left-to-right" evidence="23">
        <dbReference type="Rhea" id="RHEA:50609"/>
    </physiologicalReaction>
</comment>
<dbReference type="Gene3D" id="3.40.50.720">
    <property type="entry name" value="NAD(P)-binding Rossmann-like Domain"/>
    <property type="match status" value="1"/>
</dbReference>
<evidence type="ECO:0000256" key="20">
    <source>
        <dbReference type="ARBA" id="ARBA00047461"/>
    </source>
</evidence>
<evidence type="ECO:0000256" key="24">
    <source>
        <dbReference type="ARBA" id="ARBA00047878"/>
    </source>
</evidence>
<dbReference type="EC" id="1.3.1.74" evidence="5"/>
<evidence type="ECO:0000256" key="13">
    <source>
        <dbReference type="ARBA" id="ARBA00023002"/>
    </source>
</evidence>
<comment type="catalytic activity">
    <reaction evidence="34">
        <text>hexanal + NADP(+) = (E)-hex-2-enal + NADPH + H(+)</text>
        <dbReference type="Rhea" id="RHEA:50776"/>
        <dbReference type="ChEBI" id="CHEBI:15378"/>
        <dbReference type="ChEBI" id="CHEBI:28913"/>
        <dbReference type="ChEBI" id="CHEBI:57783"/>
        <dbReference type="ChEBI" id="CHEBI:58349"/>
        <dbReference type="ChEBI" id="CHEBI:88528"/>
    </reaction>
    <physiologicalReaction direction="right-to-left" evidence="34">
        <dbReference type="Rhea" id="RHEA:50778"/>
    </physiologicalReaction>
</comment>
<comment type="subcellular location">
    <subcellularLocation>
        <location evidence="1">Cytoplasm</location>
    </subcellularLocation>
</comment>
<comment type="catalytic activity">
    <reaction evidence="29">
        <text>20-hydroxy-leukotriene B4 + NADP(+) = 12-oxo-20-hydroxy-leukotriene B4 + NADPH + H(+)</text>
        <dbReference type="Rhea" id="RHEA:51208"/>
        <dbReference type="ChEBI" id="CHEBI:15378"/>
        <dbReference type="ChEBI" id="CHEBI:57460"/>
        <dbReference type="ChEBI" id="CHEBI:57783"/>
        <dbReference type="ChEBI" id="CHEBI:58349"/>
        <dbReference type="ChEBI" id="CHEBI:133346"/>
    </reaction>
    <physiologicalReaction direction="left-to-right" evidence="29">
        <dbReference type="Rhea" id="RHEA:51209"/>
    </physiologicalReaction>
</comment>
<keyword evidence="38" id="KW-1185">Reference proteome</keyword>
<evidence type="ECO:0000256" key="1">
    <source>
        <dbReference type="ARBA" id="ARBA00004496"/>
    </source>
</evidence>
<comment type="similarity">
    <text evidence="2">Belongs to the NADP-dependent oxidoreductase L4BD family.</text>
</comment>
<dbReference type="InterPro" id="IPR041694">
    <property type="entry name" value="ADH_N_2"/>
</dbReference>
<dbReference type="PANTHER" id="PTHR43205">
    <property type="entry name" value="PROSTAGLANDIN REDUCTASE"/>
    <property type="match status" value="1"/>
</dbReference>
<evidence type="ECO:0000256" key="28">
    <source>
        <dbReference type="ARBA" id="ARBA00048387"/>
    </source>
</evidence>
<keyword evidence="12" id="KW-0007">Acetylation</keyword>
<evidence type="ECO:0000256" key="31">
    <source>
        <dbReference type="ARBA" id="ARBA00049068"/>
    </source>
</evidence>
<dbReference type="FunFam" id="3.40.50.720:FF:000121">
    <property type="entry name" value="Prostaglandin reductase 2"/>
    <property type="match status" value="1"/>
</dbReference>
<evidence type="ECO:0000313" key="38">
    <source>
        <dbReference type="Proteomes" id="UP000327044"/>
    </source>
</evidence>
<evidence type="ECO:0000256" key="11">
    <source>
        <dbReference type="ARBA" id="ARBA00022857"/>
    </source>
</evidence>
<dbReference type="InterPro" id="IPR020843">
    <property type="entry name" value="ER"/>
</dbReference>
<evidence type="ECO:0000256" key="12">
    <source>
        <dbReference type="ARBA" id="ARBA00022990"/>
    </source>
</evidence>
<evidence type="ECO:0000256" key="7">
    <source>
        <dbReference type="ARBA" id="ARBA00022490"/>
    </source>
</evidence>
<dbReference type="EMBL" id="GEZM01013711">
    <property type="protein sequence ID" value="JAV92352.1"/>
    <property type="molecule type" value="Transcribed_RNA"/>
</dbReference>
<comment type="catalytic activity">
    <reaction evidence="20">
        <text>octanal + NADP(+) = (2E)-octenal + NADPH + H(+)</text>
        <dbReference type="Rhea" id="RHEA:50780"/>
        <dbReference type="ChEBI" id="CHEBI:15378"/>
        <dbReference type="ChEBI" id="CHEBI:17935"/>
        <dbReference type="ChEBI" id="CHEBI:57783"/>
        <dbReference type="ChEBI" id="CHEBI:58349"/>
        <dbReference type="ChEBI" id="CHEBI:61748"/>
    </reaction>
    <physiologicalReaction direction="right-to-left" evidence="20">
        <dbReference type="Rhea" id="RHEA:50782"/>
    </physiologicalReaction>
</comment>
<evidence type="ECO:0000256" key="9">
    <source>
        <dbReference type="ARBA" id="ARBA00022553"/>
    </source>
</evidence>
<keyword evidence="13" id="KW-0560">Oxidoreductase</keyword>
<name>A0A1Y1N3C1_PHOPY</name>
<dbReference type="SMART" id="SM00829">
    <property type="entry name" value="PKS_ER"/>
    <property type="match status" value="1"/>
</dbReference>
<protein>
    <recommendedName>
        <fullName evidence="6">Prostaglandin reductase 1</fullName>
        <ecNumber evidence="4">1.3.1.48</ecNumber>
        <ecNumber evidence="5">1.3.1.74</ecNumber>
    </recommendedName>
    <alternativeName>
        <fullName evidence="19">15-oxoprostaglandin 13-reductase</fullName>
    </alternativeName>
    <alternativeName>
        <fullName evidence="17">Dithiolethione-inducible gene 1 protein</fullName>
    </alternativeName>
    <alternativeName>
        <fullName evidence="16">Leukotriene B4 12-hydroxydehydrogenase</fullName>
    </alternativeName>
    <alternativeName>
        <fullName evidence="18">NAD(P)H-dependent alkenal/one oxidoreductase</fullName>
    </alternativeName>
</protein>
<comment type="catalytic activity">
    <reaction evidence="32">
        <text>13,14-dihydro-15-oxo-prostaglandin E1 + NADP(+) = 15-oxoprostaglandin E1 + NADPH + H(+)</text>
        <dbReference type="Rhea" id="RHEA:50584"/>
        <dbReference type="ChEBI" id="CHEBI:15378"/>
        <dbReference type="ChEBI" id="CHEBI:57401"/>
        <dbReference type="ChEBI" id="CHEBI:57783"/>
        <dbReference type="ChEBI" id="CHEBI:58349"/>
        <dbReference type="ChEBI" id="CHEBI:133408"/>
    </reaction>
    <physiologicalReaction direction="right-to-left" evidence="32">
        <dbReference type="Rhea" id="RHEA:50586"/>
    </physiologicalReaction>
</comment>
<comment type="catalytic activity">
    <reaction evidence="31">
        <text>(5S,12S)-dihydroxy-(6E,10E,12E,14Z)-eicosatetraenoate + NADP(+) = 12-oxo-(5S)-hydroxy-(6E,8E,10E,14Z)-eicosatetraenoate + NADPH + H(+)</text>
        <dbReference type="Rhea" id="RHEA:51212"/>
        <dbReference type="ChEBI" id="CHEBI:15378"/>
        <dbReference type="ChEBI" id="CHEBI:57783"/>
        <dbReference type="ChEBI" id="CHEBI:58349"/>
        <dbReference type="ChEBI" id="CHEBI:133974"/>
        <dbReference type="ChEBI" id="CHEBI:133975"/>
    </reaction>
    <physiologicalReaction direction="left-to-right" evidence="31">
        <dbReference type="Rhea" id="RHEA:51213"/>
    </physiologicalReaction>
</comment>
<keyword evidence="10" id="KW-0276">Fatty acid metabolism</keyword>
<evidence type="ECO:0000256" key="18">
    <source>
        <dbReference type="ARBA" id="ARBA00032297"/>
    </source>
</evidence>
<evidence type="ECO:0000313" key="36">
    <source>
        <dbReference type="EMBL" id="JAV92352.1"/>
    </source>
</evidence>
<evidence type="ECO:0000256" key="6">
    <source>
        <dbReference type="ARBA" id="ARBA00020651"/>
    </source>
</evidence>
<evidence type="ECO:0000313" key="37">
    <source>
        <dbReference type="EMBL" id="KAB0793308.1"/>
    </source>
</evidence>
<dbReference type="InterPro" id="IPR045010">
    <property type="entry name" value="MDR_fam"/>
</dbReference>
<evidence type="ECO:0000256" key="17">
    <source>
        <dbReference type="ARBA" id="ARBA00032255"/>
    </source>
</evidence>
<evidence type="ECO:0000256" key="2">
    <source>
        <dbReference type="ARBA" id="ARBA00010460"/>
    </source>
</evidence>
<dbReference type="InterPro" id="IPR011032">
    <property type="entry name" value="GroES-like_sf"/>
</dbReference>
<dbReference type="GO" id="GO:0032440">
    <property type="term" value="F:2-alkenal reductase [NAD(P)H] activity"/>
    <property type="evidence" value="ECO:0007669"/>
    <property type="project" value="UniProtKB-EC"/>
</dbReference>